<evidence type="ECO:0000256" key="1">
    <source>
        <dbReference type="ARBA" id="ARBA00004429"/>
    </source>
</evidence>
<dbReference type="Proteomes" id="UP001371218">
    <property type="component" value="Unassembled WGS sequence"/>
</dbReference>
<keyword evidence="9" id="KW-0489">Methyltransferase</keyword>
<dbReference type="RefSeq" id="WP_341426382.1">
    <property type="nucleotide sequence ID" value="NZ_JBBUTG010000007.1"/>
</dbReference>
<keyword evidence="9" id="KW-0378">Hydrolase</keyword>
<comment type="similarity">
    <text evidence="2 8">Belongs to the peptidase A24 family.</text>
</comment>
<evidence type="ECO:0000256" key="9">
    <source>
        <dbReference type="RuleBase" id="RU003794"/>
    </source>
</evidence>
<evidence type="ECO:0000256" key="7">
    <source>
        <dbReference type="ARBA" id="ARBA00023136"/>
    </source>
</evidence>
<evidence type="ECO:0000259" key="11">
    <source>
        <dbReference type="Pfam" id="PF01478"/>
    </source>
</evidence>
<feature type="transmembrane region" description="Helical" evidence="10">
    <location>
        <begin position="242"/>
        <end position="267"/>
    </location>
</feature>
<proteinExistence type="inferred from homology"/>
<feature type="transmembrane region" description="Helical" evidence="10">
    <location>
        <begin position="279"/>
        <end position="298"/>
    </location>
</feature>
<comment type="subcellular location">
    <subcellularLocation>
        <location evidence="1">Cell inner membrane</location>
        <topology evidence="1">Multi-pass membrane protein</topology>
    </subcellularLocation>
    <subcellularLocation>
        <location evidence="9">Cell membrane</location>
        <topology evidence="9">Multi-pass membrane protein</topology>
    </subcellularLocation>
</comment>
<dbReference type="PRINTS" id="PR00864">
    <property type="entry name" value="PREPILNPTASE"/>
</dbReference>
<evidence type="ECO:0000256" key="4">
    <source>
        <dbReference type="ARBA" id="ARBA00022519"/>
    </source>
</evidence>
<keyword evidence="6 10" id="KW-1133">Transmembrane helix</keyword>
<keyword evidence="4" id="KW-0997">Cell inner membrane</keyword>
<feature type="domain" description="Prepilin type IV endopeptidase peptidase" evidence="11">
    <location>
        <begin position="159"/>
        <end position="267"/>
    </location>
</feature>
<reference evidence="13 14" key="1">
    <citation type="submission" date="2024-04" db="EMBL/GenBank/DDBJ databases">
        <title>Novel species of the genus Ideonella isolated from streams.</title>
        <authorList>
            <person name="Lu H."/>
        </authorList>
    </citation>
    <scope>NUCLEOTIDE SEQUENCE [LARGE SCALE GENOMIC DNA]</scope>
    <source>
        <strain evidence="13 14">DXS29W</strain>
    </source>
</reference>
<sequence>MSAESLNLWLSPPVLALLGLCIGSFLNVVVHRLPRMMERDWWSEMAQHLADGEEFKHCFGEPPPKALAAASAELDKKLDGLTPYGLAKPRSACPACGHQIRWHENIPVFGWLRLGGKCAACKTRISPRYPLIELATGLLFAAVGWRFGAHPVALMWCGVLATLLALSAIDWDTTLLPDDITVPLIGAGLLAGAMGWSGISLSQAVWGLLIGYFSLWSINELFKRVMGKEGMGMGDFKLLAALGAWLGWQALLPIILISSIIGSVVGLGMKFTRGLRPGGFIPFGPFLAGAGAVVILAGTQRVLGWIGQGY</sequence>
<keyword evidence="9" id="KW-0645">Protease</keyword>
<evidence type="ECO:0000256" key="8">
    <source>
        <dbReference type="RuleBase" id="RU003793"/>
    </source>
</evidence>
<dbReference type="EC" id="3.4.23.43" evidence="9"/>
<evidence type="ECO:0000256" key="2">
    <source>
        <dbReference type="ARBA" id="ARBA00005801"/>
    </source>
</evidence>
<keyword evidence="9" id="KW-0511">Multifunctional enzyme</keyword>
<dbReference type="EMBL" id="JBBUTG010000007">
    <property type="protein sequence ID" value="MEK8031978.1"/>
    <property type="molecule type" value="Genomic_DNA"/>
</dbReference>
<evidence type="ECO:0000313" key="13">
    <source>
        <dbReference type="EMBL" id="MEK8031978.1"/>
    </source>
</evidence>
<keyword evidence="7 10" id="KW-0472">Membrane</keyword>
<evidence type="ECO:0000256" key="3">
    <source>
        <dbReference type="ARBA" id="ARBA00022475"/>
    </source>
</evidence>
<dbReference type="EC" id="2.1.1.-" evidence="9"/>
<dbReference type="PANTHER" id="PTHR30487:SF0">
    <property type="entry name" value="PREPILIN LEADER PEPTIDASE_N-METHYLTRANSFERASE-RELATED"/>
    <property type="match status" value="1"/>
</dbReference>
<gene>
    <name evidence="13" type="ORF">AACH06_14215</name>
</gene>
<comment type="caution">
    <text evidence="13">The sequence shown here is derived from an EMBL/GenBank/DDBJ whole genome shotgun (WGS) entry which is preliminary data.</text>
</comment>
<evidence type="ECO:0000256" key="6">
    <source>
        <dbReference type="ARBA" id="ARBA00022989"/>
    </source>
</evidence>
<accession>A0ABU9BU09</accession>
<dbReference type="PANTHER" id="PTHR30487">
    <property type="entry name" value="TYPE 4 PREPILIN-LIKE PROTEINS LEADER PEPTIDE-PROCESSING ENZYME"/>
    <property type="match status" value="1"/>
</dbReference>
<keyword evidence="9" id="KW-0808">Transferase</keyword>
<feature type="transmembrane region" description="Helical" evidence="10">
    <location>
        <begin position="6"/>
        <end position="30"/>
    </location>
</feature>
<evidence type="ECO:0000313" key="14">
    <source>
        <dbReference type="Proteomes" id="UP001371218"/>
    </source>
</evidence>
<dbReference type="Pfam" id="PF01478">
    <property type="entry name" value="Peptidase_A24"/>
    <property type="match status" value="1"/>
</dbReference>
<comment type="catalytic activity">
    <reaction evidence="9">
        <text>Typically cleaves a -Gly-|-Phe- bond to release an N-terminal, basic peptide of 5-8 residues from type IV prepilin, and then N-methylates the new N-terminal amino group, the methyl donor being S-adenosyl-L-methionine.</text>
        <dbReference type="EC" id="3.4.23.43"/>
    </reaction>
</comment>
<comment type="function">
    <text evidence="9">Plays an essential role in type IV pili and type II pseudopili formation by proteolytically removing the leader sequence from substrate proteins and subsequently monomethylating the alpha-amino group of the newly exposed N-terminal phenylalanine.</text>
</comment>
<dbReference type="Pfam" id="PF06750">
    <property type="entry name" value="A24_N_bact"/>
    <property type="match status" value="1"/>
</dbReference>
<name>A0ABU9BU09_9BURK</name>
<dbReference type="InterPro" id="IPR010627">
    <property type="entry name" value="Prepilin_pept_A24_N"/>
</dbReference>
<dbReference type="InterPro" id="IPR000045">
    <property type="entry name" value="Prepilin_IV_endopep_pep"/>
</dbReference>
<keyword evidence="3" id="KW-1003">Cell membrane</keyword>
<dbReference type="InterPro" id="IPR050882">
    <property type="entry name" value="Prepilin_peptidase/N-MTase"/>
</dbReference>
<feature type="transmembrane region" description="Helical" evidence="10">
    <location>
        <begin position="153"/>
        <end position="169"/>
    </location>
</feature>
<keyword evidence="14" id="KW-1185">Reference proteome</keyword>
<evidence type="ECO:0000259" key="12">
    <source>
        <dbReference type="Pfam" id="PF06750"/>
    </source>
</evidence>
<protein>
    <recommendedName>
        <fullName evidence="9">Prepilin leader peptidase/N-methyltransferase</fullName>
        <ecNumber evidence="9">2.1.1.-</ecNumber>
        <ecNumber evidence="9">3.4.23.43</ecNumber>
    </recommendedName>
</protein>
<dbReference type="Gene3D" id="1.20.120.1220">
    <property type="match status" value="1"/>
</dbReference>
<dbReference type="InterPro" id="IPR014032">
    <property type="entry name" value="Peptidase_A24A_bac"/>
</dbReference>
<evidence type="ECO:0000256" key="10">
    <source>
        <dbReference type="SAM" id="Phobius"/>
    </source>
</evidence>
<evidence type="ECO:0000256" key="5">
    <source>
        <dbReference type="ARBA" id="ARBA00022692"/>
    </source>
</evidence>
<feature type="domain" description="Prepilin peptidase A24 N-terminal" evidence="12">
    <location>
        <begin position="17"/>
        <end position="147"/>
    </location>
</feature>
<feature type="transmembrane region" description="Helical" evidence="10">
    <location>
        <begin position="205"/>
        <end position="222"/>
    </location>
</feature>
<keyword evidence="5 9" id="KW-0812">Transmembrane</keyword>
<organism evidence="13 14">
    <name type="scientific">Ideonella lacteola</name>
    <dbReference type="NCBI Taxonomy" id="2984193"/>
    <lineage>
        <taxon>Bacteria</taxon>
        <taxon>Pseudomonadati</taxon>
        <taxon>Pseudomonadota</taxon>
        <taxon>Betaproteobacteria</taxon>
        <taxon>Burkholderiales</taxon>
        <taxon>Sphaerotilaceae</taxon>
        <taxon>Ideonella</taxon>
    </lineage>
</organism>